<dbReference type="SUPFAM" id="SSF53474">
    <property type="entry name" value="alpha/beta-Hydrolases"/>
    <property type="match status" value="1"/>
</dbReference>
<dbReference type="AlphaFoldDB" id="A0A917IQ51"/>
<reference evidence="2" key="2">
    <citation type="submission" date="2020-09" db="EMBL/GenBank/DDBJ databases">
        <authorList>
            <person name="Sun Q."/>
            <person name="Zhou Y."/>
        </authorList>
    </citation>
    <scope>NUCLEOTIDE SEQUENCE</scope>
    <source>
        <strain evidence="2">CGMCC 1.15290</strain>
    </source>
</reference>
<protein>
    <recommendedName>
        <fullName evidence="4">Acetylxylan esterase</fullName>
    </recommendedName>
</protein>
<name>A0A917IQ51_9BACT</name>
<dbReference type="Gene3D" id="3.40.50.1820">
    <property type="entry name" value="alpha/beta hydrolase"/>
    <property type="match status" value="1"/>
</dbReference>
<evidence type="ECO:0000256" key="1">
    <source>
        <dbReference type="SAM" id="SignalP"/>
    </source>
</evidence>
<organism evidence="2 3">
    <name type="scientific">Filimonas zeae</name>
    <dbReference type="NCBI Taxonomy" id="1737353"/>
    <lineage>
        <taxon>Bacteria</taxon>
        <taxon>Pseudomonadati</taxon>
        <taxon>Bacteroidota</taxon>
        <taxon>Chitinophagia</taxon>
        <taxon>Chitinophagales</taxon>
        <taxon>Chitinophagaceae</taxon>
        <taxon>Filimonas</taxon>
    </lineage>
</organism>
<dbReference type="PANTHER" id="PTHR22946:SF8">
    <property type="entry name" value="ACETYL XYLAN ESTERASE DOMAIN-CONTAINING PROTEIN"/>
    <property type="match status" value="1"/>
</dbReference>
<evidence type="ECO:0008006" key="4">
    <source>
        <dbReference type="Google" id="ProtNLM"/>
    </source>
</evidence>
<keyword evidence="3" id="KW-1185">Reference proteome</keyword>
<dbReference type="PANTHER" id="PTHR22946">
    <property type="entry name" value="DIENELACTONE HYDROLASE DOMAIN-CONTAINING PROTEIN-RELATED"/>
    <property type="match status" value="1"/>
</dbReference>
<dbReference type="InterPro" id="IPR029058">
    <property type="entry name" value="AB_hydrolase_fold"/>
</dbReference>
<gene>
    <name evidence="2" type="ORF">GCM10011379_08340</name>
</gene>
<dbReference type="Proteomes" id="UP000627292">
    <property type="component" value="Unassembled WGS sequence"/>
</dbReference>
<accession>A0A917IQ51</accession>
<dbReference type="InterPro" id="IPR050261">
    <property type="entry name" value="FrsA_esterase"/>
</dbReference>
<proteinExistence type="predicted"/>
<dbReference type="EMBL" id="BMIB01000001">
    <property type="protein sequence ID" value="GGH60458.1"/>
    <property type="molecule type" value="Genomic_DNA"/>
</dbReference>
<feature type="signal peptide" evidence="1">
    <location>
        <begin position="1"/>
        <end position="23"/>
    </location>
</feature>
<reference evidence="2" key="1">
    <citation type="journal article" date="2014" name="Int. J. Syst. Evol. Microbiol.">
        <title>Complete genome sequence of Corynebacterium casei LMG S-19264T (=DSM 44701T), isolated from a smear-ripened cheese.</title>
        <authorList>
            <consortium name="US DOE Joint Genome Institute (JGI-PGF)"/>
            <person name="Walter F."/>
            <person name="Albersmeier A."/>
            <person name="Kalinowski J."/>
            <person name="Ruckert C."/>
        </authorList>
    </citation>
    <scope>NUCLEOTIDE SEQUENCE</scope>
    <source>
        <strain evidence="2">CGMCC 1.15290</strain>
    </source>
</reference>
<dbReference type="RefSeq" id="WP_188950715.1">
    <property type="nucleotide sequence ID" value="NZ_BMIB01000001.1"/>
</dbReference>
<evidence type="ECO:0000313" key="3">
    <source>
        <dbReference type="Proteomes" id="UP000627292"/>
    </source>
</evidence>
<feature type="chain" id="PRO_5036972558" description="Acetylxylan esterase" evidence="1">
    <location>
        <begin position="24"/>
        <end position="468"/>
    </location>
</feature>
<keyword evidence="1" id="KW-0732">Signal</keyword>
<sequence length="468" mass="52515">MKNLKYIVGLACLVLLVNQPAGAQQNADDQYRRPLKEVLTNIESVYGVRIKYQDTMVAGKWVQYADWRYRGDVEATLDNVLKPLDLKVKKEKDKVYKLSVYEYYRWPVAEGWAELDRLAARYTNVTEWEQRKALLKPCLLEALQLSPLPAAPASQPIITAERKFDGYTVRNIAIEILPGVYVNGSLYKPAKYKGKIPVLLNPDGHWTKQRYRPDCQYRCAALARMGAMAFSYDLFAWGESLLQFQSEDHRKSLSMSVQALGSIRILDYLLSLKDADMARVGITGGSGAGSHTVLVTAIDDRIKVSAPVVAISSYFYGGCPCESGMPIHNCGNRTNNVEIAAMAAPRPQLLVSDGGDWTDKTPEHDFPYLQKMYGYYNQIDNVENVHLPAEGHDFGINKRTAVYRFMARQLGLNLAAVQDAAGNIDETKITIEKEQAMYVFGDNGEKLPANAIHGFDKLEQLWKKSTGH</sequence>
<comment type="caution">
    <text evidence="2">The sequence shown here is derived from an EMBL/GenBank/DDBJ whole genome shotgun (WGS) entry which is preliminary data.</text>
</comment>
<evidence type="ECO:0000313" key="2">
    <source>
        <dbReference type="EMBL" id="GGH60458.1"/>
    </source>
</evidence>